<dbReference type="EMBL" id="RWGY01000007">
    <property type="protein sequence ID" value="TVU41047.1"/>
    <property type="molecule type" value="Genomic_DNA"/>
</dbReference>
<comment type="caution">
    <text evidence="1">The sequence shown here is derived from an EMBL/GenBank/DDBJ whole genome shotgun (WGS) entry which is preliminary data.</text>
</comment>
<organism evidence="1 2">
    <name type="scientific">Eragrostis curvula</name>
    <name type="common">weeping love grass</name>
    <dbReference type="NCBI Taxonomy" id="38414"/>
    <lineage>
        <taxon>Eukaryota</taxon>
        <taxon>Viridiplantae</taxon>
        <taxon>Streptophyta</taxon>
        <taxon>Embryophyta</taxon>
        <taxon>Tracheophyta</taxon>
        <taxon>Spermatophyta</taxon>
        <taxon>Magnoliopsida</taxon>
        <taxon>Liliopsida</taxon>
        <taxon>Poales</taxon>
        <taxon>Poaceae</taxon>
        <taxon>PACMAD clade</taxon>
        <taxon>Chloridoideae</taxon>
        <taxon>Eragrostideae</taxon>
        <taxon>Eragrostidinae</taxon>
        <taxon>Eragrostis</taxon>
    </lineage>
</organism>
<dbReference type="AlphaFoldDB" id="A0A5J9VZH4"/>
<name>A0A5J9VZH4_9POAL</name>
<protein>
    <submittedName>
        <fullName evidence="1">Uncharacterized protein</fullName>
    </submittedName>
</protein>
<evidence type="ECO:0000313" key="1">
    <source>
        <dbReference type="EMBL" id="TVU41047.1"/>
    </source>
</evidence>
<proteinExistence type="predicted"/>
<evidence type="ECO:0000313" key="2">
    <source>
        <dbReference type="Proteomes" id="UP000324897"/>
    </source>
</evidence>
<gene>
    <name evidence="1" type="ORF">EJB05_14537</name>
</gene>
<accession>A0A5J9VZH4</accession>
<sequence>MATAPEKVRENLLHCVFPVLDGLLGLNLNQMLQDQAMVAVMIQQSSSVKILLHVREQRKFLGVGDPRDSPWKKLKGIASANNTE</sequence>
<dbReference type="Gramene" id="TVU41047">
    <property type="protein sequence ID" value="TVU41047"/>
    <property type="gene ID" value="EJB05_14537"/>
</dbReference>
<feature type="non-terminal residue" evidence="1">
    <location>
        <position position="1"/>
    </location>
</feature>
<keyword evidence="2" id="KW-1185">Reference proteome</keyword>
<reference evidence="1 2" key="1">
    <citation type="journal article" date="2019" name="Sci. Rep.">
        <title>A high-quality genome of Eragrostis curvula grass provides insights into Poaceae evolution and supports new strategies to enhance forage quality.</title>
        <authorList>
            <person name="Carballo J."/>
            <person name="Santos B.A.C.M."/>
            <person name="Zappacosta D."/>
            <person name="Garbus I."/>
            <person name="Selva J.P."/>
            <person name="Gallo C.A."/>
            <person name="Diaz A."/>
            <person name="Albertini E."/>
            <person name="Caccamo M."/>
            <person name="Echenique V."/>
        </authorList>
    </citation>
    <scope>NUCLEOTIDE SEQUENCE [LARGE SCALE GENOMIC DNA]</scope>
    <source>
        <strain evidence="2">cv. Victoria</strain>
        <tissue evidence="1">Leaf</tissue>
    </source>
</reference>
<dbReference type="Proteomes" id="UP000324897">
    <property type="component" value="Chromosome 4"/>
</dbReference>